<dbReference type="Proteomes" id="UP000782312">
    <property type="component" value="Unassembled WGS sequence"/>
</dbReference>
<evidence type="ECO:0000256" key="2">
    <source>
        <dbReference type="RuleBase" id="RU004508"/>
    </source>
</evidence>
<organism evidence="3 4">
    <name type="scientific">Tectimicrobiota bacterium</name>
    <dbReference type="NCBI Taxonomy" id="2528274"/>
    <lineage>
        <taxon>Bacteria</taxon>
        <taxon>Pseudomonadati</taxon>
        <taxon>Nitrospinota/Tectimicrobiota group</taxon>
        <taxon>Candidatus Tectimicrobiota</taxon>
    </lineage>
</organism>
<proteinExistence type="inferred from homology"/>
<gene>
    <name evidence="3" type="ORF">HYZ11_00260</name>
</gene>
<keyword evidence="3" id="KW-0808">Transferase</keyword>
<evidence type="ECO:0000313" key="4">
    <source>
        <dbReference type="Proteomes" id="UP000782312"/>
    </source>
</evidence>
<dbReference type="InterPro" id="IPR015421">
    <property type="entry name" value="PyrdxlP-dep_Trfase_major"/>
</dbReference>
<dbReference type="InterPro" id="IPR015424">
    <property type="entry name" value="PyrdxlP-dep_Trfase"/>
</dbReference>
<dbReference type="InterPro" id="IPR000653">
    <property type="entry name" value="DegT/StrS_aminotransferase"/>
</dbReference>
<comment type="similarity">
    <text evidence="1 2">Belongs to the DegT/DnrJ/EryC1 family.</text>
</comment>
<dbReference type="PANTHER" id="PTHR30244">
    <property type="entry name" value="TRANSAMINASE"/>
    <property type="match status" value="1"/>
</dbReference>
<sequence length="429" mass="47474">MSQKLALLGGEPVRREPYPVHSTMIGEEEEREVLEVLRSQHLSGFSGTFTDRFLGGEKVQAIERAFADLFGVRHAVSVNSATSALHCAVAATGVEPGEEIITSPYTMSATASSILMENAIPVFADVEDETFCIDPASVEACITPRTRAILTVNIFGHPSALHELRAIADKHGLMLLEDNAQAPLAACRGRMAGTVGEIGIQSLNYHKVIQTGEGGIALTDDPEMALHMQLKRNHGEVVAGPMGREDLPNMVGFNYRLTEVCAAIGLGQMKKLRRLTDIRARLAARLTQQLREFDFLTPPAVAEGCTHVYYLYTMKFDEAKAGIPRGLFARALRAEGVNVLEGYLRPIYMEPIYQKRSAYGTRGFPFRQGSWESPVSYREGACPTVERLWKREALVTNICRHPNTEREVEEFVQAVDKVRRNLDELRGMA</sequence>
<evidence type="ECO:0000256" key="1">
    <source>
        <dbReference type="ARBA" id="ARBA00037999"/>
    </source>
</evidence>
<keyword evidence="3" id="KW-0032">Aminotransferase</keyword>
<evidence type="ECO:0000313" key="3">
    <source>
        <dbReference type="EMBL" id="MBI3126020.1"/>
    </source>
</evidence>
<dbReference type="Gene3D" id="3.90.1150.10">
    <property type="entry name" value="Aspartate Aminotransferase, domain 1"/>
    <property type="match status" value="1"/>
</dbReference>
<protein>
    <submittedName>
        <fullName evidence="3">DegT/DnrJ/EryC1/StrS family aminotransferase</fullName>
    </submittedName>
</protein>
<dbReference type="AlphaFoldDB" id="A0A932HX80"/>
<dbReference type="Pfam" id="PF01041">
    <property type="entry name" value="DegT_DnrJ_EryC1"/>
    <property type="match status" value="1"/>
</dbReference>
<name>A0A932HX80_UNCTE</name>
<dbReference type="SUPFAM" id="SSF53383">
    <property type="entry name" value="PLP-dependent transferases"/>
    <property type="match status" value="1"/>
</dbReference>
<dbReference type="CDD" id="cd00616">
    <property type="entry name" value="AHBA_syn"/>
    <property type="match status" value="1"/>
</dbReference>
<dbReference type="GO" id="GO:0000271">
    <property type="term" value="P:polysaccharide biosynthetic process"/>
    <property type="evidence" value="ECO:0007669"/>
    <property type="project" value="TreeGrafter"/>
</dbReference>
<dbReference type="EMBL" id="JACPUR010000001">
    <property type="protein sequence ID" value="MBI3126020.1"/>
    <property type="molecule type" value="Genomic_DNA"/>
</dbReference>
<dbReference type="GO" id="GO:0030170">
    <property type="term" value="F:pyridoxal phosphate binding"/>
    <property type="evidence" value="ECO:0007669"/>
    <property type="project" value="TreeGrafter"/>
</dbReference>
<dbReference type="InterPro" id="IPR015422">
    <property type="entry name" value="PyrdxlP-dep_Trfase_small"/>
</dbReference>
<comment type="caution">
    <text evidence="3">The sequence shown here is derived from an EMBL/GenBank/DDBJ whole genome shotgun (WGS) entry which is preliminary data.</text>
</comment>
<dbReference type="GO" id="GO:0008483">
    <property type="term" value="F:transaminase activity"/>
    <property type="evidence" value="ECO:0007669"/>
    <property type="project" value="UniProtKB-KW"/>
</dbReference>
<reference evidence="3" key="1">
    <citation type="submission" date="2020-07" db="EMBL/GenBank/DDBJ databases">
        <title>Huge and variable diversity of episymbiotic CPR bacteria and DPANN archaea in groundwater ecosystems.</title>
        <authorList>
            <person name="He C.Y."/>
            <person name="Keren R."/>
            <person name="Whittaker M."/>
            <person name="Farag I.F."/>
            <person name="Doudna J."/>
            <person name="Cate J.H.D."/>
            <person name="Banfield J.F."/>
        </authorList>
    </citation>
    <scope>NUCLEOTIDE SEQUENCE</scope>
    <source>
        <strain evidence="3">NC_groundwater_763_Ag_S-0.2um_68_21</strain>
    </source>
</reference>
<keyword evidence="2" id="KW-0663">Pyridoxal phosphate</keyword>
<dbReference type="Gene3D" id="3.40.640.10">
    <property type="entry name" value="Type I PLP-dependent aspartate aminotransferase-like (Major domain)"/>
    <property type="match status" value="1"/>
</dbReference>
<accession>A0A932HX80</accession>
<dbReference type="PANTHER" id="PTHR30244:SF34">
    <property type="entry name" value="DTDP-4-AMINO-4,6-DIDEOXYGALACTOSE TRANSAMINASE"/>
    <property type="match status" value="1"/>
</dbReference>